<gene>
    <name evidence="1" type="ORF">H2204_002357</name>
</gene>
<sequence>MTHPSVGLFTLPNFALNQIIEYLERDDQAAFAHASKYCRYLDELASHQLTIEVSDPESLQEDITCLSELSEHERNAIRSITIEGFLELDGTDTESDPDPWVALANFLCLFPALKHLTWDCYPQISKSIFSVMKQSFPRCEICLTDFHLFGNAPEEVF</sequence>
<comment type="caution">
    <text evidence="1">The sequence shown here is derived from an EMBL/GenBank/DDBJ whole genome shotgun (WGS) entry which is preliminary data.</text>
</comment>
<organism evidence="1 2">
    <name type="scientific">Knufia peltigerae</name>
    <dbReference type="NCBI Taxonomy" id="1002370"/>
    <lineage>
        <taxon>Eukaryota</taxon>
        <taxon>Fungi</taxon>
        <taxon>Dikarya</taxon>
        <taxon>Ascomycota</taxon>
        <taxon>Pezizomycotina</taxon>
        <taxon>Eurotiomycetes</taxon>
        <taxon>Chaetothyriomycetidae</taxon>
        <taxon>Chaetothyriales</taxon>
        <taxon>Trichomeriaceae</taxon>
        <taxon>Knufia</taxon>
    </lineage>
</organism>
<evidence type="ECO:0000313" key="2">
    <source>
        <dbReference type="Proteomes" id="UP001172681"/>
    </source>
</evidence>
<evidence type="ECO:0008006" key="3">
    <source>
        <dbReference type="Google" id="ProtNLM"/>
    </source>
</evidence>
<proteinExistence type="predicted"/>
<protein>
    <recommendedName>
        <fullName evidence="3">F-box domain-containing protein</fullName>
    </recommendedName>
</protein>
<dbReference type="EMBL" id="JAPDRN010000009">
    <property type="protein sequence ID" value="KAJ9642709.1"/>
    <property type="molecule type" value="Genomic_DNA"/>
</dbReference>
<keyword evidence="2" id="KW-1185">Reference proteome</keyword>
<reference evidence="1" key="1">
    <citation type="submission" date="2022-10" db="EMBL/GenBank/DDBJ databases">
        <title>Culturing micro-colonial fungi from biological soil crusts in the Mojave desert and describing Neophaeococcomyces mojavensis, and introducing the new genera and species Taxawa tesnikishii.</title>
        <authorList>
            <person name="Kurbessoian T."/>
            <person name="Stajich J.E."/>
        </authorList>
    </citation>
    <scope>NUCLEOTIDE SEQUENCE</scope>
    <source>
        <strain evidence="1">TK_35</strain>
    </source>
</reference>
<evidence type="ECO:0000313" key="1">
    <source>
        <dbReference type="EMBL" id="KAJ9642709.1"/>
    </source>
</evidence>
<dbReference type="AlphaFoldDB" id="A0AA38YBC8"/>
<dbReference type="Proteomes" id="UP001172681">
    <property type="component" value="Unassembled WGS sequence"/>
</dbReference>
<name>A0AA38YBC8_9EURO</name>
<accession>A0AA38YBC8</accession>